<sequence length="392" mass="43616">MSIHLPKFFSRDVGEKILSSLENWKDSESLHDPLVWRKTIPELASLDYKSNLPEQLGPLNTRELMEAFKFFGRISLDLRDVPGLGHGRVFLASKKQNRFRLQLEEISTGRSFAAICITEEGGGSDLHAIKTTASRTADGYELNGQKKYVARLRQSDVFIVFANVKGVDQGLTAFMIEESNPGVRVADIEAMGLRGISWGQLDLDRVRVPAKNRIGGEGQGFSIFSTHFSFWRCAMAAAAIGAAEKALDKAKERLRTRSAFSGPIGRFTHLQQDFAKHASRLHMAWLLTQNTARRIELKQYSYVDAAMAKAESVEASLAAVQWSMLVHGAYGYSADAHLEKSLRDLLGLRIADGTTDVLRGQVARGILGEELYSLSIGRDVNLFSPARERQLW</sequence>
<evidence type="ECO:0000256" key="2">
    <source>
        <dbReference type="ARBA" id="ARBA00009347"/>
    </source>
</evidence>
<dbReference type="InterPro" id="IPR009100">
    <property type="entry name" value="AcylCoA_DH/oxidase_NM_dom_sf"/>
</dbReference>
<evidence type="ECO:0000256" key="1">
    <source>
        <dbReference type="ARBA" id="ARBA00001974"/>
    </source>
</evidence>
<evidence type="ECO:0000256" key="5">
    <source>
        <dbReference type="ARBA" id="ARBA00022827"/>
    </source>
</evidence>
<evidence type="ECO:0000313" key="10">
    <source>
        <dbReference type="EMBL" id="QDI03767.1"/>
    </source>
</evidence>
<keyword evidence="6 7" id="KW-0560">Oxidoreductase</keyword>
<dbReference type="InterPro" id="IPR006089">
    <property type="entry name" value="Acyl-CoA_DH_CS"/>
</dbReference>
<reference evidence="10 11" key="1">
    <citation type="submission" date="2019-03" db="EMBL/GenBank/DDBJ databases">
        <title>Tal1 in Xanthomonas translucens pv. cerealis Contributes to Virulence in Bacterial Leaf Streak of Wheat.</title>
        <authorList>
            <person name="Shah S.M.A."/>
            <person name="Haq F."/>
            <person name="Ma W."/>
            <person name="Xu X."/>
            <person name="Wang S."/>
            <person name="Xu Z."/>
            <person name="Zou L."/>
            <person name="Zhu B."/>
            <person name="Chen G."/>
        </authorList>
    </citation>
    <scope>NUCLEOTIDE SEQUENCE [LARGE SCALE GENOMIC DNA]</scope>
    <source>
        <strain evidence="10 11">01</strain>
    </source>
</reference>
<comment type="similarity">
    <text evidence="2 7">Belongs to the acyl-CoA dehydrogenase family.</text>
</comment>
<dbReference type="Pfam" id="PF00441">
    <property type="entry name" value="Acyl-CoA_dh_1"/>
    <property type="match status" value="1"/>
</dbReference>
<proteinExistence type="inferred from homology"/>
<dbReference type="PANTHER" id="PTHR48083:SF2">
    <property type="entry name" value="MEDIUM-CHAIN SPECIFIC ACYL-COA DEHYDROGENASE, MITOCHONDRIAL"/>
    <property type="match status" value="1"/>
</dbReference>
<feature type="domain" description="Acyl-CoA dehydrogenase/oxidase C-terminal" evidence="8">
    <location>
        <begin position="218"/>
        <end position="367"/>
    </location>
</feature>
<keyword evidence="11" id="KW-1185">Reference proteome</keyword>
<dbReference type="InterPro" id="IPR006091">
    <property type="entry name" value="Acyl-CoA_Oxase/DH_mid-dom"/>
</dbReference>
<name>A0A514ECK9_9XANT</name>
<evidence type="ECO:0000256" key="4">
    <source>
        <dbReference type="ARBA" id="ARBA00022630"/>
    </source>
</evidence>
<dbReference type="Gene3D" id="1.20.140.10">
    <property type="entry name" value="Butyryl-CoA Dehydrogenase, subunit A, domain 3"/>
    <property type="match status" value="1"/>
</dbReference>
<dbReference type="SUPFAM" id="SSF47203">
    <property type="entry name" value="Acyl-CoA dehydrogenase C-terminal domain-like"/>
    <property type="match status" value="1"/>
</dbReference>
<evidence type="ECO:0000259" key="8">
    <source>
        <dbReference type="Pfam" id="PF00441"/>
    </source>
</evidence>
<evidence type="ECO:0000256" key="3">
    <source>
        <dbReference type="ARBA" id="ARBA00019125"/>
    </source>
</evidence>
<dbReference type="InterPro" id="IPR036250">
    <property type="entry name" value="AcylCo_DH-like_C"/>
</dbReference>
<dbReference type="CDD" id="cd00567">
    <property type="entry name" value="ACAD"/>
    <property type="match status" value="1"/>
</dbReference>
<dbReference type="InterPro" id="IPR046373">
    <property type="entry name" value="Acyl-CoA_Oxase/DH_mid-dom_sf"/>
</dbReference>
<dbReference type="PROSITE" id="PS00072">
    <property type="entry name" value="ACYL_COA_DH_1"/>
    <property type="match status" value="1"/>
</dbReference>
<protein>
    <recommendedName>
        <fullName evidence="3">Medium-chain specific acyl-CoA dehydrogenase, mitochondrial</fullName>
    </recommendedName>
</protein>
<keyword evidence="5 7" id="KW-0274">FAD</keyword>
<evidence type="ECO:0000313" key="11">
    <source>
        <dbReference type="Proteomes" id="UP000319349"/>
    </source>
</evidence>
<dbReference type="InterPro" id="IPR050741">
    <property type="entry name" value="Acyl-CoA_dehydrogenase"/>
</dbReference>
<dbReference type="Pfam" id="PF02770">
    <property type="entry name" value="Acyl-CoA_dh_M"/>
    <property type="match status" value="1"/>
</dbReference>
<gene>
    <name evidence="10" type="ORF">E4A48_08690</name>
</gene>
<keyword evidence="4 7" id="KW-0285">Flavoprotein</keyword>
<organism evidence="10 11">
    <name type="scientific">Xanthomonas cerealis pv. cerealis</name>
    <dbReference type="NCBI Taxonomy" id="152263"/>
    <lineage>
        <taxon>Bacteria</taxon>
        <taxon>Pseudomonadati</taxon>
        <taxon>Pseudomonadota</taxon>
        <taxon>Gammaproteobacteria</taxon>
        <taxon>Lysobacterales</taxon>
        <taxon>Lysobacteraceae</taxon>
        <taxon>Xanthomonas</taxon>
        <taxon>Xanthomonas translucens group</taxon>
        <taxon>Xanthomonas cerealis</taxon>
    </lineage>
</organism>
<comment type="cofactor">
    <cofactor evidence="1 7">
        <name>FAD</name>
        <dbReference type="ChEBI" id="CHEBI:57692"/>
    </cofactor>
</comment>
<feature type="domain" description="Acyl-CoA oxidase/dehydrogenase middle" evidence="9">
    <location>
        <begin position="114"/>
        <end position="206"/>
    </location>
</feature>
<dbReference type="InterPro" id="IPR009075">
    <property type="entry name" value="AcylCo_DH/oxidase_C"/>
</dbReference>
<dbReference type="RefSeq" id="WP_142742239.1">
    <property type="nucleotide sequence ID" value="NZ_CP038228.1"/>
</dbReference>
<evidence type="ECO:0000256" key="7">
    <source>
        <dbReference type="RuleBase" id="RU362125"/>
    </source>
</evidence>
<evidence type="ECO:0000259" key="9">
    <source>
        <dbReference type="Pfam" id="PF02770"/>
    </source>
</evidence>
<dbReference type="GO" id="GO:0005737">
    <property type="term" value="C:cytoplasm"/>
    <property type="evidence" value="ECO:0007669"/>
    <property type="project" value="TreeGrafter"/>
</dbReference>
<dbReference type="SUPFAM" id="SSF56645">
    <property type="entry name" value="Acyl-CoA dehydrogenase NM domain-like"/>
    <property type="match status" value="1"/>
</dbReference>
<dbReference type="EMBL" id="CP038228">
    <property type="protein sequence ID" value="QDI03767.1"/>
    <property type="molecule type" value="Genomic_DNA"/>
</dbReference>
<accession>A0A514ECK9</accession>
<dbReference type="GO" id="GO:0070991">
    <property type="term" value="F:medium-chain fatty acyl-CoA dehydrogenase activity"/>
    <property type="evidence" value="ECO:0007669"/>
    <property type="project" value="TreeGrafter"/>
</dbReference>
<evidence type="ECO:0000256" key="6">
    <source>
        <dbReference type="ARBA" id="ARBA00023002"/>
    </source>
</evidence>
<dbReference type="Proteomes" id="UP000319349">
    <property type="component" value="Chromosome"/>
</dbReference>
<dbReference type="PANTHER" id="PTHR48083">
    <property type="entry name" value="MEDIUM-CHAIN SPECIFIC ACYL-COA DEHYDROGENASE, MITOCHONDRIAL-RELATED"/>
    <property type="match status" value="1"/>
</dbReference>
<dbReference type="AlphaFoldDB" id="A0A514ECK9"/>
<dbReference type="Gene3D" id="2.40.110.10">
    <property type="entry name" value="Butyryl-CoA Dehydrogenase, subunit A, domain 2"/>
    <property type="match status" value="1"/>
</dbReference>
<dbReference type="GO" id="GO:0051793">
    <property type="term" value="P:medium-chain fatty acid catabolic process"/>
    <property type="evidence" value="ECO:0007669"/>
    <property type="project" value="TreeGrafter"/>
</dbReference>